<dbReference type="EMBL" id="JAPDRQ010000339">
    <property type="protein sequence ID" value="KAJ9650456.1"/>
    <property type="molecule type" value="Genomic_DNA"/>
</dbReference>
<evidence type="ECO:0000313" key="2">
    <source>
        <dbReference type="Proteomes" id="UP001172386"/>
    </source>
</evidence>
<reference evidence="1" key="1">
    <citation type="submission" date="2022-10" db="EMBL/GenBank/DDBJ databases">
        <title>Culturing micro-colonial fungi from biological soil crusts in the Mojave desert and describing Neophaeococcomyces mojavensis, and introducing the new genera and species Taxawa tesnikishii.</title>
        <authorList>
            <person name="Kurbessoian T."/>
            <person name="Stajich J.E."/>
        </authorList>
    </citation>
    <scope>NUCLEOTIDE SEQUENCE</scope>
    <source>
        <strain evidence="1">JES_112</strain>
    </source>
</reference>
<proteinExistence type="predicted"/>
<organism evidence="1 2">
    <name type="scientific">Neophaeococcomyces mojaviensis</name>
    <dbReference type="NCBI Taxonomy" id="3383035"/>
    <lineage>
        <taxon>Eukaryota</taxon>
        <taxon>Fungi</taxon>
        <taxon>Dikarya</taxon>
        <taxon>Ascomycota</taxon>
        <taxon>Pezizomycotina</taxon>
        <taxon>Eurotiomycetes</taxon>
        <taxon>Chaetothyriomycetidae</taxon>
        <taxon>Chaetothyriales</taxon>
        <taxon>Chaetothyriales incertae sedis</taxon>
        <taxon>Neophaeococcomyces</taxon>
    </lineage>
</organism>
<dbReference type="Proteomes" id="UP001172386">
    <property type="component" value="Unassembled WGS sequence"/>
</dbReference>
<protein>
    <submittedName>
        <fullName evidence="1">Sodium- and chloride-dependent GABA transporter 1</fullName>
    </submittedName>
</protein>
<gene>
    <name evidence="1" type="primary">GAT1</name>
    <name evidence="1" type="ORF">H2198_010232</name>
</gene>
<keyword evidence="2" id="KW-1185">Reference proteome</keyword>
<comment type="caution">
    <text evidence="1">The sequence shown here is derived from an EMBL/GenBank/DDBJ whole genome shotgun (WGS) entry which is preliminary data.</text>
</comment>
<name>A0ACC2ZS93_9EURO</name>
<evidence type="ECO:0000313" key="1">
    <source>
        <dbReference type="EMBL" id="KAJ9650456.1"/>
    </source>
</evidence>
<accession>A0ACC2ZS93</accession>
<sequence>MSGASYGERGGVTALRATSALQSTHDLAAQPTFPRNSNKLQQRNASSRNTQITNNTRPQMKPTTRVQDGGVFGSGCDQDASEHQSSLDFPATETTARSELLKDAVFPSWKDDAGSDALESPEEMQKKDPLGTQIWKLYSRTKTRLPNQERMENLTWRMMAMNLKRLEKEQAIAAQKVPVVKPQSGPSGIALQLRNSFDQSAEQQADAMNLDDFIVPSSVASPAGLTSPAPIDNISIQDISQPTAIPTRKPKQQRQAAQGLSSASVSKHTAHPNRGGEFDYVQRRVRKTSIDERGNRKRRADFSPRAPPANNTNNDNDTRLPDYSLDQMSNQNYSHQPHSHSHMALSLDTYNMPDDPILTSAGAYQQNFTFSPTASPLVTNGPFSQFNQQSLASSLNSAAEYYSPPHSGYPSAVSTPQPMQEGDQHNYYFGDLGMDLRHQRGIPVVTQRQDGLMPGMPNGFSYGNTHANDHLYSSLGSQQLANFSIQQQHVDPHRVLDPSYGRRVSPGFSMGGQDNMFHFGADSDNDDDEGTNLLLQNYNDAIGDPTLDLNSGLQWDPSMTDLQNLQRLPHQPKQVRIGGAEMMGTSSDWTATSLRTHGSAVSVSDMRNRDDQRHGKVPRTTSTPALSNANMGTSSVNSPVESGFSSRAPSRPGSPGPKGQDANGVPTTCTNCFTQTTPLWRRNPEGHPLCNACGLFLKLHGVVRPLSLKTDVIKKRNRGSGNTVSIGGTSTRGSKKNSRKNSTQPTPAATPSSGNTISDNNSHSPASIHGSAGSGSAVTTPTSITAGNTTGGKPGVIPIAAAPPKQPIQMAPQSSRTVQITPKRQRRQSRVSTNNLPALSANLGHGEQEMRDVDATPKVSQAPVTRAKTNSMPGTAGPTTMTSLVQGGNALSGGVLNMSAATSQEWEWLTMSL</sequence>